<sequence length="15" mass="1784">MLYSPLFECDVPTIR</sequence>
<dbReference type="EMBL" id="CR936503">
    <property type="protein sequence ID" value="CAI55234.1"/>
    <property type="molecule type" value="Genomic_DNA"/>
</dbReference>
<evidence type="ECO:0000313" key="1">
    <source>
        <dbReference type="EMBL" id="CAI55234.1"/>
    </source>
</evidence>
<accession>Q38X47</accession>
<reference evidence="2" key="1">
    <citation type="journal article" date="2005" name="Nat. Biotechnol.">
        <title>The complete genome sequence of the meat-borne lactic acid bacterium Lactobacillus sakei 23K.</title>
        <authorList>
            <person name="Chaillou S."/>
            <person name="Champomier-Verges M.-C."/>
            <person name="Cornet M."/>
            <person name="Crutz-Le Coq A.-M."/>
            <person name="Dudez A.-M."/>
            <person name="Martin V."/>
            <person name="Beaufils S."/>
            <person name="Darbon-Rongere E."/>
            <person name="Bossy R."/>
            <person name="Loux V."/>
            <person name="Zagorec M."/>
        </authorList>
    </citation>
    <scope>NUCLEOTIDE SEQUENCE [LARGE SCALE GENOMIC DNA]</scope>
    <source>
        <strain evidence="2">23K</strain>
    </source>
</reference>
<evidence type="ECO:0000313" key="2">
    <source>
        <dbReference type="Proteomes" id="UP000002707"/>
    </source>
</evidence>
<dbReference type="HOGENOM" id="CLU_3434051_0_0_9"/>
<proteinExistence type="predicted"/>
<dbReference type="KEGG" id="lsa:LCA_0932"/>
<name>Q38X47_LATSS</name>
<dbReference type="STRING" id="314315.LCA_0932"/>
<organism evidence="1 2">
    <name type="scientific">Latilactobacillus sakei subsp. sakei (strain 23K)</name>
    <name type="common">Lactobacillus sakei subsp. sakei</name>
    <dbReference type="NCBI Taxonomy" id="314315"/>
    <lineage>
        <taxon>Bacteria</taxon>
        <taxon>Bacillati</taxon>
        <taxon>Bacillota</taxon>
        <taxon>Bacilli</taxon>
        <taxon>Lactobacillales</taxon>
        <taxon>Lactobacillaceae</taxon>
        <taxon>Latilactobacillus</taxon>
    </lineage>
</organism>
<gene>
    <name evidence="1" type="ordered locus">LCA_0932</name>
</gene>
<protein>
    <submittedName>
        <fullName evidence="1">Hypothetical small peptide</fullName>
    </submittedName>
</protein>
<keyword evidence="2" id="KW-1185">Reference proteome</keyword>
<dbReference type="Proteomes" id="UP000002707">
    <property type="component" value="Chromosome"/>
</dbReference>